<dbReference type="PROSITE" id="PS00194">
    <property type="entry name" value="THIOREDOXIN_1"/>
    <property type="match status" value="1"/>
</dbReference>
<dbReference type="PROSITE" id="PS51352">
    <property type="entry name" value="THIOREDOXIN_2"/>
    <property type="match status" value="1"/>
</dbReference>
<dbReference type="SUPFAM" id="SSF52833">
    <property type="entry name" value="Thioredoxin-like"/>
    <property type="match status" value="1"/>
</dbReference>
<dbReference type="CDD" id="cd02966">
    <property type="entry name" value="TlpA_like_family"/>
    <property type="match status" value="1"/>
</dbReference>
<evidence type="ECO:0000313" key="4">
    <source>
        <dbReference type="EMBL" id="GGA16131.1"/>
    </source>
</evidence>
<dbReference type="GO" id="GO:0016209">
    <property type="term" value="F:antioxidant activity"/>
    <property type="evidence" value="ECO:0007669"/>
    <property type="project" value="InterPro"/>
</dbReference>
<dbReference type="RefSeq" id="WP_188673028.1">
    <property type="nucleotide sequence ID" value="NZ_BMKA01000002.1"/>
</dbReference>
<gene>
    <name evidence="4" type="primary">tlpA</name>
    <name evidence="4" type="ORF">GCM10011498_15690</name>
</gene>
<reference evidence="4" key="2">
    <citation type="submission" date="2020-09" db="EMBL/GenBank/DDBJ databases">
        <authorList>
            <person name="Sun Q."/>
            <person name="Zhou Y."/>
        </authorList>
    </citation>
    <scope>NUCLEOTIDE SEQUENCE</scope>
    <source>
        <strain evidence="4">CGMCC 1.15880</strain>
    </source>
</reference>
<proteinExistence type="predicted"/>
<dbReference type="InterPro" id="IPR036249">
    <property type="entry name" value="Thioredoxin-like_sf"/>
</dbReference>
<evidence type="ECO:0000313" key="5">
    <source>
        <dbReference type="Proteomes" id="UP000628017"/>
    </source>
</evidence>
<dbReference type="InterPro" id="IPR050553">
    <property type="entry name" value="Thioredoxin_ResA/DsbE_sf"/>
</dbReference>
<evidence type="ECO:0000256" key="1">
    <source>
        <dbReference type="ARBA" id="ARBA00023284"/>
    </source>
</evidence>
<sequence>MTLKKAFAAAVLYAAGATIANPVLADSPDIAALTEMRDGDMKKLAFSAAPVERIDTPFQDAEGKSVTFADFEGKYLLVNFWATWCAPCRHEMPTLDALQDTYGGDDFQVVTIATGHNPLPAIHSFFDEAGVTNIDIYRDPKQKLAREMTVFGLPMTMILNPEGEEIARLRGDADWFSEDAQKIVKALIASKAQ</sequence>
<dbReference type="PANTHER" id="PTHR42852:SF18">
    <property type="entry name" value="CHROMOSOME UNDETERMINED SCAFFOLD_47, WHOLE GENOME SHOTGUN SEQUENCE"/>
    <property type="match status" value="1"/>
</dbReference>
<feature type="chain" id="PRO_5036918926" evidence="2">
    <location>
        <begin position="26"/>
        <end position="193"/>
    </location>
</feature>
<dbReference type="EMBL" id="BMKA01000002">
    <property type="protein sequence ID" value="GGA16131.1"/>
    <property type="molecule type" value="Genomic_DNA"/>
</dbReference>
<comment type="caution">
    <text evidence="4">The sequence shown here is derived from an EMBL/GenBank/DDBJ whole genome shotgun (WGS) entry which is preliminary data.</text>
</comment>
<evidence type="ECO:0000259" key="3">
    <source>
        <dbReference type="PROSITE" id="PS51352"/>
    </source>
</evidence>
<organism evidence="4 5">
    <name type="scientific">Neptunicoccus cionae</name>
    <dbReference type="NCBI Taxonomy" id="2035344"/>
    <lineage>
        <taxon>Bacteria</taxon>
        <taxon>Pseudomonadati</taxon>
        <taxon>Pseudomonadota</taxon>
        <taxon>Alphaproteobacteria</taxon>
        <taxon>Rhodobacterales</taxon>
        <taxon>Paracoccaceae</taxon>
        <taxon>Neptunicoccus</taxon>
    </lineage>
</organism>
<keyword evidence="1" id="KW-0676">Redox-active center</keyword>
<reference evidence="4" key="1">
    <citation type="journal article" date="2014" name="Int. J. Syst. Evol. Microbiol.">
        <title>Complete genome sequence of Corynebacterium casei LMG S-19264T (=DSM 44701T), isolated from a smear-ripened cheese.</title>
        <authorList>
            <consortium name="US DOE Joint Genome Institute (JGI-PGF)"/>
            <person name="Walter F."/>
            <person name="Albersmeier A."/>
            <person name="Kalinowski J."/>
            <person name="Ruckert C."/>
        </authorList>
    </citation>
    <scope>NUCLEOTIDE SEQUENCE</scope>
    <source>
        <strain evidence="4">CGMCC 1.15880</strain>
    </source>
</reference>
<keyword evidence="2" id="KW-0732">Signal</keyword>
<name>A0A916QVI9_9RHOB</name>
<dbReference type="Proteomes" id="UP000628017">
    <property type="component" value="Unassembled WGS sequence"/>
</dbReference>
<keyword evidence="5" id="KW-1185">Reference proteome</keyword>
<protein>
    <submittedName>
        <fullName evidence="4">Thioredoxin</fullName>
    </submittedName>
</protein>
<feature type="domain" description="Thioredoxin" evidence="3">
    <location>
        <begin position="21"/>
        <end position="189"/>
    </location>
</feature>
<dbReference type="Pfam" id="PF00578">
    <property type="entry name" value="AhpC-TSA"/>
    <property type="match status" value="1"/>
</dbReference>
<dbReference type="Gene3D" id="3.40.30.10">
    <property type="entry name" value="Glutaredoxin"/>
    <property type="match status" value="1"/>
</dbReference>
<dbReference type="InterPro" id="IPR013766">
    <property type="entry name" value="Thioredoxin_domain"/>
</dbReference>
<dbReference type="InterPro" id="IPR017937">
    <property type="entry name" value="Thioredoxin_CS"/>
</dbReference>
<dbReference type="PANTHER" id="PTHR42852">
    <property type="entry name" value="THIOL:DISULFIDE INTERCHANGE PROTEIN DSBE"/>
    <property type="match status" value="1"/>
</dbReference>
<feature type="signal peptide" evidence="2">
    <location>
        <begin position="1"/>
        <end position="25"/>
    </location>
</feature>
<accession>A0A916QVI9</accession>
<dbReference type="GO" id="GO:0015036">
    <property type="term" value="F:disulfide oxidoreductase activity"/>
    <property type="evidence" value="ECO:0007669"/>
    <property type="project" value="UniProtKB-ARBA"/>
</dbReference>
<evidence type="ECO:0000256" key="2">
    <source>
        <dbReference type="SAM" id="SignalP"/>
    </source>
</evidence>
<dbReference type="InterPro" id="IPR000866">
    <property type="entry name" value="AhpC/TSA"/>
</dbReference>
<dbReference type="AlphaFoldDB" id="A0A916QVI9"/>